<dbReference type="Pfam" id="PF13460">
    <property type="entry name" value="NAD_binding_10"/>
    <property type="match status" value="1"/>
</dbReference>
<comment type="caution">
    <text evidence="2">The sequence shown here is derived from an EMBL/GenBank/DDBJ whole genome shotgun (WGS) entry which is preliminary data.</text>
</comment>
<dbReference type="InterPro" id="IPR051207">
    <property type="entry name" value="ComplexI_NDUFA9_subunit"/>
</dbReference>
<reference evidence="3" key="1">
    <citation type="submission" date="2015-09" db="EMBL/GenBank/DDBJ databases">
        <authorList>
            <person name="Graham D.E."/>
            <person name="Mahan K.M."/>
            <person name="Klingeman D.M."/>
            <person name="Fida T."/>
            <person name="Giannone R.J."/>
            <person name="Hettich R.L."/>
            <person name="Parry R.J."/>
            <person name="Spain J.C."/>
        </authorList>
    </citation>
    <scope>NUCLEOTIDE SEQUENCE [LARGE SCALE GENOMIC DNA]</scope>
    <source>
        <strain evidence="3">JCM 4701</strain>
    </source>
</reference>
<dbReference type="Proteomes" id="UP000236047">
    <property type="component" value="Unassembled WGS sequence"/>
</dbReference>
<dbReference type="RefSeq" id="WP_102923641.1">
    <property type="nucleotide sequence ID" value="NZ_LJSN01000002.1"/>
</dbReference>
<feature type="domain" description="NAD(P)-binding" evidence="1">
    <location>
        <begin position="11"/>
        <end position="143"/>
    </location>
</feature>
<dbReference type="InterPro" id="IPR036291">
    <property type="entry name" value="NAD(P)-bd_dom_sf"/>
</dbReference>
<dbReference type="GO" id="GO:0044877">
    <property type="term" value="F:protein-containing complex binding"/>
    <property type="evidence" value="ECO:0007669"/>
    <property type="project" value="TreeGrafter"/>
</dbReference>
<dbReference type="InterPro" id="IPR016040">
    <property type="entry name" value="NAD(P)-bd_dom"/>
</dbReference>
<protein>
    <submittedName>
        <fullName evidence="2">Nucleoside-diphosphate sugar epimerase</fullName>
    </submittedName>
</protein>
<dbReference type="Gene3D" id="3.40.50.720">
    <property type="entry name" value="NAD(P)-binding Rossmann-like Domain"/>
    <property type="match status" value="1"/>
</dbReference>
<dbReference type="EMBL" id="LJSN01000002">
    <property type="protein sequence ID" value="PNE41334.1"/>
    <property type="molecule type" value="Genomic_DNA"/>
</dbReference>
<dbReference type="PANTHER" id="PTHR12126">
    <property type="entry name" value="NADH-UBIQUINONE OXIDOREDUCTASE 39 KDA SUBUNIT-RELATED"/>
    <property type="match status" value="1"/>
</dbReference>
<gene>
    <name evidence="2" type="ORF">AOB60_11690</name>
</gene>
<evidence type="ECO:0000259" key="1">
    <source>
        <dbReference type="Pfam" id="PF13460"/>
    </source>
</evidence>
<evidence type="ECO:0000313" key="2">
    <source>
        <dbReference type="EMBL" id="PNE41334.1"/>
    </source>
</evidence>
<organism evidence="2 3">
    <name type="scientific">Streptomyces noursei</name>
    <name type="common">Streptomyces albulus</name>
    <dbReference type="NCBI Taxonomy" id="1971"/>
    <lineage>
        <taxon>Bacteria</taxon>
        <taxon>Bacillati</taxon>
        <taxon>Actinomycetota</taxon>
        <taxon>Actinomycetes</taxon>
        <taxon>Kitasatosporales</taxon>
        <taxon>Streptomycetaceae</taxon>
        <taxon>Streptomyces</taxon>
    </lineage>
</organism>
<proteinExistence type="predicted"/>
<name>A0A2N8PJX3_STRNR</name>
<dbReference type="AlphaFoldDB" id="A0A2N8PJX3"/>
<accession>A0A2N8PJX3</accession>
<keyword evidence="3" id="KW-1185">Reference proteome</keyword>
<sequence>MTVTTDILVTGGTGTLGRAVVGRLLDGGLGVRSLSRHPHTGTGRRRPRSYAVDLRDGTGLAEAVAGVDTVVHCASTPSGGDTEAAGRLVEAARRAGVRHLVYISIVGVDRIPLRYYRAKLAVERLVEQSGLGWTVLRTTQFHDLLLRLVRTGARSPVVPLPAGTRVQPVDVGEVADRLVELALGGPAGHVADMGGPEVLTAGEVVRMTLAAGGRHRLPLPVWLPGPSAAALRRGENLAPEHAVGRRTYAEFLAERAGARVGG</sequence>
<dbReference type="SUPFAM" id="SSF51735">
    <property type="entry name" value="NAD(P)-binding Rossmann-fold domains"/>
    <property type="match status" value="1"/>
</dbReference>
<evidence type="ECO:0000313" key="3">
    <source>
        <dbReference type="Proteomes" id="UP000236047"/>
    </source>
</evidence>
<dbReference type="PANTHER" id="PTHR12126:SF11">
    <property type="entry name" value="NADH DEHYDROGENASE [UBIQUINONE] 1 ALPHA SUBCOMPLEX SUBUNIT 9, MITOCHONDRIAL"/>
    <property type="match status" value="1"/>
</dbReference>